<accession>A0A0F9U4F7</accession>
<proteinExistence type="predicted"/>
<gene>
    <name evidence="1" type="ORF">LCGC14_0652160</name>
</gene>
<reference evidence="1" key="1">
    <citation type="journal article" date="2015" name="Nature">
        <title>Complex archaea that bridge the gap between prokaryotes and eukaryotes.</title>
        <authorList>
            <person name="Spang A."/>
            <person name="Saw J.H."/>
            <person name="Jorgensen S.L."/>
            <person name="Zaremba-Niedzwiedzka K."/>
            <person name="Martijn J."/>
            <person name="Lind A.E."/>
            <person name="van Eijk R."/>
            <person name="Schleper C."/>
            <person name="Guy L."/>
            <person name="Ettema T.J."/>
        </authorList>
    </citation>
    <scope>NUCLEOTIDE SEQUENCE</scope>
</reference>
<evidence type="ECO:0000313" key="1">
    <source>
        <dbReference type="EMBL" id="KKN48523.1"/>
    </source>
</evidence>
<name>A0A0F9U4F7_9ZZZZ</name>
<comment type="caution">
    <text evidence="1">The sequence shown here is derived from an EMBL/GenBank/DDBJ whole genome shotgun (WGS) entry which is preliminary data.</text>
</comment>
<sequence length="66" mass="7499">MMVGLWLGIILFLLAIIALAKNIEEIKTDPIIYGMKKHEFTSCTCFDENFQSVNIDLIDYDKGGED</sequence>
<organism evidence="1">
    <name type="scientific">marine sediment metagenome</name>
    <dbReference type="NCBI Taxonomy" id="412755"/>
    <lineage>
        <taxon>unclassified sequences</taxon>
        <taxon>metagenomes</taxon>
        <taxon>ecological metagenomes</taxon>
    </lineage>
</organism>
<dbReference type="AlphaFoldDB" id="A0A0F9U4F7"/>
<dbReference type="EMBL" id="LAZR01001217">
    <property type="protein sequence ID" value="KKN48523.1"/>
    <property type="molecule type" value="Genomic_DNA"/>
</dbReference>
<protein>
    <submittedName>
        <fullName evidence="1">Uncharacterized protein</fullName>
    </submittedName>
</protein>